<organism evidence="1 2">
    <name type="scientific">Streptomyces cellulosae</name>
    <dbReference type="NCBI Taxonomy" id="1968"/>
    <lineage>
        <taxon>Bacteria</taxon>
        <taxon>Bacillati</taxon>
        <taxon>Actinomycetota</taxon>
        <taxon>Actinomycetes</taxon>
        <taxon>Kitasatosporales</taxon>
        <taxon>Streptomycetaceae</taxon>
        <taxon>Streptomyces</taxon>
    </lineage>
</organism>
<accession>A0ABW7Y794</accession>
<sequence length="130" mass="13758">MMLFASCTTRFAHGLVVAAAPGSTDTHESWDPAIDVVHGGKDSLFISIQQAASGPASVQCMQGPYQPSGKVLAYSGKLMLPQASLEISDPNESVKLLIPVPNVENQVDVYGDGTDEPDEVVIVLTGKESW</sequence>
<reference evidence="1 2" key="1">
    <citation type="submission" date="2024-10" db="EMBL/GenBank/DDBJ databases">
        <title>The Natural Products Discovery Center: Release of the First 8490 Sequenced Strains for Exploring Actinobacteria Biosynthetic Diversity.</title>
        <authorList>
            <person name="Kalkreuter E."/>
            <person name="Kautsar S.A."/>
            <person name="Yang D."/>
            <person name="Bader C.D."/>
            <person name="Teijaro C.N."/>
            <person name="Fluegel L."/>
            <person name="Davis C.M."/>
            <person name="Simpson J.R."/>
            <person name="Lauterbach L."/>
            <person name="Steele A.D."/>
            <person name="Gui C."/>
            <person name="Meng S."/>
            <person name="Li G."/>
            <person name="Viehrig K."/>
            <person name="Ye F."/>
            <person name="Su P."/>
            <person name="Kiefer A.F."/>
            <person name="Nichols A."/>
            <person name="Cepeda A.J."/>
            <person name="Yan W."/>
            <person name="Fan B."/>
            <person name="Jiang Y."/>
            <person name="Adhikari A."/>
            <person name="Zheng C.-J."/>
            <person name="Schuster L."/>
            <person name="Cowan T.M."/>
            <person name="Smanski M.J."/>
            <person name="Chevrette M.G."/>
            <person name="De Carvalho L.P.S."/>
            <person name="Shen B."/>
        </authorList>
    </citation>
    <scope>NUCLEOTIDE SEQUENCE [LARGE SCALE GENOMIC DNA]</scope>
    <source>
        <strain evidence="1 2">NPDC051599</strain>
    </source>
</reference>
<dbReference type="Proteomes" id="UP001612415">
    <property type="component" value="Unassembled WGS sequence"/>
</dbReference>
<dbReference type="RefSeq" id="WP_398658805.1">
    <property type="nucleotide sequence ID" value="NZ_JBITDC010000010.1"/>
</dbReference>
<keyword evidence="2" id="KW-1185">Reference proteome</keyword>
<name>A0ABW7Y794_STRCE</name>
<gene>
    <name evidence="1" type="ORF">ACIA8P_26890</name>
</gene>
<protein>
    <recommendedName>
        <fullName evidence="3">Lipoprotein</fullName>
    </recommendedName>
</protein>
<dbReference type="EMBL" id="JBITDC010000010">
    <property type="protein sequence ID" value="MFI5678251.1"/>
    <property type="molecule type" value="Genomic_DNA"/>
</dbReference>
<evidence type="ECO:0000313" key="2">
    <source>
        <dbReference type="Proteomes" id="UP001612415"/>
    </source>
</evidence>
<evidence type="ECO:0000313" key="1">
    <source>
        <dbReference type="EMBL" id="MFI5678251.1"/>
    </source>
</evidence>
<proteinExistence type="predicted"/>
<comment type="caution">
    <text evidence="1">The sequence shown here is derived from an EMBL/GenBank/DDBJ whole genome shotgun (WGS) entry which is preliminary data.</text>
</comment>
<evidence type="ECO:0008006" key="3">
    <source>
        <dbReference type="Google" id="ProtNLM"/>
    </source>
</evidence>